<organism evidence="2 3">
    <name type="scientific">Aulographum hederae CBS 113979</name>
    <dbReference type="NCBI Taxonomy" id="1176131"/>
    <lineage>
        <taxon>Eukaryota</taxon>
        <taxon>Fungi</taxon>
        <taxon>Dikarya</taxon>
        <taxon>Ascomycota</taxon>
        <taxon>Pezizomycotina</taxon>
        <taxon>Dothideomycetes</taxon>
        <taxon>Pleosporomycetidae</taxon>
        <taxon>Aulographales</taxon>
        <taxon>Aulographaceae</taxon>
    </lineage>
</organism>
<evidence type="ECO:0000259" key="1">
    <source>
        <dbReference type="PROSITE" id="PS50011"/>
    </source>
</evidence>
<dbReference type="InterPro" id="IPR038305">
    <property type="entry name" value="HeLo_sf"/>
</dbReference>
<keyword evidence="3" id="KW-1185">Reference proteome</keyword>
<dbReference type="PANTHER" id="PTHR37542:SF1">
    <property type="entry name" value="PRION-INHIBITION AND PROPAGATION HELO DOMAIN-CONTAINING PROTEIN"/>
    <property type="match status" value="1"/>
</dbReference>
<dbReference type="AlphaFoldDB" id="A0A6G1GNB7"/>
<dbReference type="PANTHER" id="PTHR37542">
    <property type="entry name" value="HELO DOMAIN-CONTAINING PROTEIN-RELATED"/>
    <property type="match status" value="1"/>
</dbReference>
<dbReference type="SUPFAM" id="SSF56112">
    <property type="entry name" value="Protein kinase-like (PK-like)"/>
    <property type="match status" value="1"/>
</dbReference>
<evidence type="ECO:0000313" key="3">
    <source>
        <dbReference type="Proteomes" id="UP000800041"/>
    </source>
</evidence>
<proteinExistence type="predicted"/>
<dbReference type="InterPro" id="IPR011009">
    <property type="entry name" value="Kinase-like_dom_sf"/>
</dbReference>
<sequence length="661" mass="73226">MADPVSAAIGAASLGLGAASLAIQIFEGVKTGYGYFQLAANIDKDCESFRIRLLMEYTRMIEWGDAAGLSRVEDHPAFDRKMRAQGALIMAVLGEMNSLLGNLRQIGLQYEAHDLTVSMDKMTVNDGGDKNDSKTSLLGTQAASPVDLSVFNTVLSTASAGKDSKRHMSGFNHIIGLSKGSLTIAKDPRRISWAMRDHNKFKEGLVRLKQLTDYLGGTLRNTQQEILLQTTRETFLGMLQLSTSVAEIKTLLSAVQVAPLPACDDDGASIFSQATTLIGSDEGQGTGQGGRHNEMSMFEKLVRFRAVYAELETVKDIEVLKYTLLKDVEALKIEVEEGGELAARTMGKYQGKIAWVEWKKYREISDGIRDGETIWKAPDVAIENVRRLVALMQRKERPVEFRVPTCLGYVQDLDNSRFGFVYQQENPAAGQTEPKSLLSLLGGDAPSLTVRMRLAQSLATSILYLHAVSWLHKGLRSASVLFFDHELDNPYITGFEYARPDRKDYTATAPPADLEWAIYCHPEYQGPNNMKAFFKKTFDIYAFGIILLEIAYWKPAEEILGFVVDNSKIDPKSKEFPKPRHDPNSLQATRAIRARLIEDEPQLLSQVRILMGDRYHDALKACIEGLSAGIPEGSQADPVVSTLIQQAYLRLVVDKMGGIVV</sequence>
<dbReference type="InterPro" id="IPR029498">
    <property type="entry name" value="HeLo_dom"/>
</dbReference>
<dbReference type="GO" id="GO:0005524">
    <property type="term" value="F:ATP binding"/>
    <property type="evidence" value="ECO:0007669"/>
    <property type="project" value="InterPro"/>
</dbReference>
<dbReference type="EMBL" id="ML977186">
    <property type="protein sequence ID" value="KAF1982249.1"/>
    <property type="molecule type" value="Genomic_DNA"/>
</dbReference>
<dbReference type="GO" id="GO:0004672">
    <property type="term" value="F:protein kinase activity"/>
    <property type="evidence" value="ECO:0007669"/>
    <property type="project" value="InterPro"/>
</dbReference>
<feature type="domain" description="Protein kinase" evidence="1">
    <location>
        <begin position="308"/>
        <end position="619"/>
    </location>
</feature>
<evidence type="ECO:0000313" key="2">
    <source>
        <dbReference type="EMBL" id="KAF1982249.1"/>
    </source>
</evidence>
<protein>
    <recommendedName>
        <fullName evidence="1">Protein kinase domain-containing protein</fullName>
    </recommendedName>
</protein>
<dbReference type="OrthoDB" id="1911848at2759"/>
<name>A0A6G1GNB7_9PEZI</name>
<dbReference type="Pfam" id="PF14479">
    <property type="entry name" value="HeLo"/>
    <property type="match status" value="1"/>
</dbReference>
<dbReference type="Proteomes" id="UP000800041">
    <property type="component" value="Unassembled WGS sequence"/>
</dbReference>
<gene>
    <name evidence="2" type="ORF">K402DRAFT_424687</name>
</gene>
<dbReference type="PROSITE" id="PS50011">
    <property type="entry name" value="PROTEIN_KINASE_DOM"/>
    <property type="match status" value="1"/>
</dbReference>
<dbReference type="Gene3D" id="1.10.510.10">
    <property type="entry name" value="Transferase(Phosphotransferase) domain 1"/>
    <property type="match status" value="1"/>
</dbReference>
<reference evidence="2" key="1">
    <citation type="journal article" date="2020" name="Stud. Mycol.">
        <title>101 Dothideomycetes genomes: a test case for predicting lifestyles and emergence of pathogens.</title>
        <authorList>
            <person name="Haridas S."/>
            <person name="Albert R."/>
            <person name="Binder M."/>
            <person name="Bloem J."/>
            <person name="Labutti K."/>
            <person name="Salamov A."/>
            <person name="Andreopoulos B."/>
            <person name="Baker S."/>
            <person name="Barry K."/>
            <person name="Bills G."/>
            <person name="Bluhm B."/>
            <person name="Cannon C."/>
            <person name="Castanera R."/>
            <person name="Culley D."/>
            <person name="Daum C."/>
            <person name="Ezra D."/>
            <person name="Gonzalez J."/>
            <person name="Henrissat B."/>
            <person name="Kuo A."/>
            <person name="Liang C."/>
            <person name="Lipzen A."/>
            <person name="Lutzoni F."/>
            <person name="Magnuson J."/>
            <person name="Mondo S."/>
            <person name="Nolan M."/>
            <person name="Ohm R."/>
            <person name="Pangilinan J."/>
            <person name="Park H.-J."/>
            <person name="Ramirez L."/>
            <person name="Alfaro M."/>
            <person name="Sun H."/>
            <person name="Tritt A."/>
            <person name="Yoshinaga Y."/>
            <person name="Zwiers L.-H."/>
            <person name="Turgeon B."/>
            <person name="Goodwin S."/>
            <person name="Spatafora J."/>
            <person name="Crous P."/>
            <person name="Grigoriev I."/>
        </authorList>
    </citation>
    <scope>NUCLEOTIDE SEQUENCE</scope>
    <source>
        <strain evidence="2">CBS 113979</strain>
    </source>
</reference>
<dbReference type="Gene3D" id="1.20.120.1020">
    <property type="entry name" value="Prion-inhibition and propagation, HeLo domain"/>
    <property type="match status" value="1"/>
</dbReference>
<dbReference type="InterPro" id="IPR000719">
    <property type="entry name" value="Prot_kinase_dom"/>
</dbReference>
<accession>A0A6G1GNB7</accession>